<dbReference type="KEGG" id="slt:Slit_2967"/>
<dbReference type="PANTHER" id="PTHR43793:SF2">
    <property type="entry name" value="BIFUNCTIONAL PROTEIN HLDE"/>
    <property type="match status" value="1"/>
</dbReference>
<dbReference type="NCBIfam" id="TIGR00125">
    <property type="entry name" value="cyt_tran_rel"/>
    <property type="match status" value="1"/>
</dbReference>
<dbReference type="HOGENOM" id="CLU_034585_2_0_4"/>
<dbReference type="GO" id="GO:0016779">
    <property type="term" value="F:nucleotidyltransferase activity"/>
    <property type="evidence" value="ECO:0007669"/>
    <property type="project" value="UniProtKB-KW"/>
</dbReference>
<dbReference type="GO" id="GO:0005975">
    <property type="term" value="P:carbohydrate metabolic process"/>
    <property type="evidence" value="ECO:0007669"/>
    <property type="project" value="InterPro"/>
</dbReference>
<comment type="catalytic activity">
    <reaction evidence="7">
        <text>D-glycero-beta-D-manno-heptose 1-phosphate + ATP + H(+) = ADP-D-glycero-beta-D-manno-heptose + diphosphate</text>
        <dbReference type="Rhea" id="RHEA:27465"/>
        <dbReference type="ChEBI" id="CHEBI:15378"/>
        <dbReference type="ChEBI" id="CHEBI:30616"/>
        <dbReference type="ChEBI" id="CHEBI:33019"/>
        <dbReference type="ChEBI" id="CHEBI:59967"/>
        <dbReference type="ChEBI" id="CHEBI:61593"/>
        <dbReference type="EC" id="2.7.7.70"/>
    </reaction>
</comment>
<dbReference type="AlphaFoldDB" id="D5CQH1"/>
<evidence type="ECO:0000256" key="2">
    <source>
        <dbReference type="ARBA" id="ARBA00022679"/>
    </source>
</evidence>
<dbReference type="EMBL" id="CP001965">
    <property type="protein sequence ID" value="ADE13192.1"/>
    <property type="molecule type" value="Genomic_DNA"/>
</dbReference>
<dbReference type="RefSeq" id="WP_013031088.1">
    <property type="nucleotide sequence ID" value="NC_013959.1"/>
</dbReference>
<dbReference type="InterPro" id="IPR011914">
    <property type="entry name" value="RfaE_dom_II"/>
</dbReference>
<evidence type="ECO:0000256" key="5">
    <source>
        <dbReference type="ARBA" id="ARBA00022840"/>
    </source>
</evidence>
<evidence type="ECO:0000256" key="7">
    <source>
        <dbReference type="ARBA" id="ARBA00047428"/>
    </source>
</evidence>
<evidence type="ECO:0000259" key="8">
    <source>
        <dbReference type="Pfam" id="PF01467"/>
    </source>
</evidence>
<organism evidence="9 10">
    <name type="scientific">Sideroxydans lithotrophicus (strain ES-1)</name>
    <dbReference type="NCBI Taxonomy" id="580332"/>
    <lineage>
        <taxon>Bacteria</taxon>
        <taxon>Pseudomonadati</taxon>
        <taxon>Pseudomonadota</taxon>
        <taxon>Betaproteobacteria</taxon>
        <taxon>Nitrosomonadales</taxon>
        <taxon>Gallionellaceae</taxon>
        <taxon>Sideroxydans</taxon>
    </lineage>
</organism>
<dbReference type="SUPFAM" id="SSF52374">
    <property type="entry name" value="Nucleotidylyl transferase"/>
    <property type="match status" value="1"/>
</dbReference>
<dbReference type="PANTHER" id="PTHR43793">
    <property type="entry name" value="FAD SYNTHASE"/>
    <property type="match status" value="1"/>
</dbReference>
<dbReference type="InterPro" id="IPR004821">
    <property type="entry name" value="Cyt_trans-like"/>
</dbReference>
<evidence type="ECO:0000313" key="9">
    <source>
        <dbReference type="EMBL" id="ADE13192.1"/>
    </source>
</evidence>
<evidence type="ECO:0000256" key="3">
    <source>
        <dbReference type="ARBA" id="ARBA00022695"/>
    </source>
</evidence>
<keyword evidence="6" id="KW-0119">Carbohydrate metabolism</keyword>
<dbReference type="OrthoDB" id="9795543at2"/>
<dbReference type="eggNOG" id="COG0615">
    <property type="taxonomic scope" value="Bacteria"/>
</dbReference>
<dbReference type="Proteomes" id="UP000001625">
    <property type="component" value="Chromosome"/>
</dbReference>
<feature type="domain" description="Cytidyltransferase-like" evidence="8">
    <location>
        <begin position="31"/>
        <end position="124"/>
    </location>
</feature>
<dbReference type="GO" id="GO:0005524">
    <property type="term" value="F:ATP binding"/>
    <property type="evidence" value="ECO:0007669"/>
    <property type="project" value="UniProtKB-KW"/>
</dbReference>
<protein>
    <recommendedName>
        <fullName evidence="1">D-glycero-beta-D-manno-heptose 1-phosphate adenylyltransferase</fullName>
        <ecNumber evidence="1">2.7.7.70</ecNumber>
    </recommendedName>
</protein>
<keyword evidence="2" id="KW-0808">Transferase</keyword>
<evidence type="ECO:0000256" key="6">
    <source>
        <dbReference type="ARBA" id="ARBA00023277"/>
    </source>
</evidence>
<gene>
    <name evidence="9" type="ordered locus">Slit_2967</name>
</gene>
<dbReference type="GO" id="GO:0016773">
    <property type="term" value="F:phosphotransferase activity, alcohol group as acceptor"/>
    <property type="evidence" value="ECO:0007669"/>
    <property type="project" value="InterPro"/>
</dbReference>
<dbReference type="Gene3D" id="3.40.50.620">
    <property type="entry name" value="HUPs"/>
    <property type="match status" value="1"/>
</dbReference>
<accession>D5CQH1</accession>
<sequence length="162" mass="17666">MKYPAPSFEDKICTADLLAAKVALLPRPLVFTNGCFDVLHRGHVTYLAQARALGFSLIVGVNSDASVKRQGKGDDRPINAEQDRMAVLAALESVSLVVKFDEDTPLNLILACKPDVLVKGGDWKPENIVGSKEVKIWGGTVHSITFLHERSTTALLKKIRSL</sequence>
<evidence type="ECO:0000256" key="1">
    <source>
        <dbReference type="ARBA" id="ARBA00012519"/>
    </source>
</evidence>
<dbReference type="STRING" id="580332.Slit_2967"/>
<name>D5CQH1_SIDLE</name>
<keyword evidence="10" id="KW-1185">Reference proteome</keyword>
<evidence type="ECO:0000256" key="4">
    <source>
        <dbReference type="ARBA" id="ARBA00022741"/>
    </source>
</evidence>
<keyword evidence="4" id="KW-0547">Nucleotide-binding</keyword>
<dbReference type="InterPro" id="IPR014729">
    <property type="entry name" value="Rossmann-like_a/b/a_fold"/>
</dbReference>
<dbReference type="Pfam" id="PF01467">
    <property type="entry name" value="CTP_transf_like"/>
    <property type="match status" value="1"/>
</dbReference>
<dbReference type="InterPro" id="IPR050385">
    <property type="entry name" value="Archaeal_FAD_synthase"/>
</dbReference>
<reference evidence="9 10" key="1">
    <citation type="submission" date="2010-03" db="EMBL/GenBank/DDBJ databases">
        <title>Complete sequence of Sideroxydans lithotrophicus ES-1.</title>
        <authorList>
            <consortium name="US DOE Joint Genome Institute"/>
            <person name="Lucas S."/>
            <person name="Copeland A."/>
            <person name="Lapidus A."/>
            <person name="Cheng J.-F."/>
            <person name="Bruce D."/>
            <person name="Goodwin L."/>
            <person name="Pitluck S."/>
            <person name="Munk A.C."/>
            <person name="Detter J.C."/>
            <person name="Han C."/>
            <person name="Tapia R."/>
            <person name="Larimer F."/>
            <person name="Land M."/>
            <person name="Hauser L."/>
            <person name="Kyrpides N."/>
            <person name="Ivanova N."/>
            <person name="Emerson D."/>
            <person name="Woyke T."/>
        </authorList>
    </citation>
    <scope>NUCLEOTIDE SEQUENCE [LARGE SCALE GENOMIC DNA]</scope>
    <source>
        <strain evidence="9 10">ES-1</strain>
    </source>
</reference>
<keyword evidence="5" id="KW-0067">ATP-binding</keyword>
<evidence type="ECO:0000313" key="10">
    <source>
        <dbReference type="Proteomes" id="UP000001625"/>
    </source>
</evidence>
<dbReference type="NCBIfam" id="TIGR02199">
    <property type="entry name" value="rfaE_dom_II"/>
    <property type="match status" value="1"/>
</dbReference>
<keyword evidence="3" id="KW-0548">Nucleotidyltransferase</keyword>
<dbReference type="EC" id="2.7.7.70" evidence="1"/>
<proteinExistence type="predicted"/>